<dbReference type="OrthoDB" id="1522549at2"/>
<evidence type="ECO:0000256" key="1">
    <source>
        <dbReference type="SAM" id="MobiDB-lite"/>
    </source>
</evidence>
<dbReference type="SUPFAM" id="SSF48452">
    <property type="entry name" value="TPR-like"/>
    <property type="match status" value="2"/>
</dbReference>
<comment type="caution">
    <text evidence="2">The sequence shown here is derived from an EMBL/GenBank/DDBJ whole genome shotgun (WGS) entry which is preliminary data.</text>
</comment>
<feature type="compositionally biased region" description="Polar residues" evidence="1">
    <location>
        <begin position="443"/>
        <end position="454"/>
    </location>
</feature>
<reference evidence="2 3" key="1">
    <citation type="submission" date="2019-08" db="EMBL/GenBank/DDBJ databases">
        <title>Genomes of Subsaximicrobium wynnwilliamsii strains.</title>
        <authorList>
            <person name="Bowman J.P."/>
        </authorList>
    </citation>
    <scope>NUCLEOTIDE SEQUENCE [LARGE SCALE GENOMIC DNA]</scope>
    <source>
        <strain evidence="2 3">2-80-2</strain>
    </source>
</reference>
<gene>
    <name evidence="2" type="ORF">ESY86_07785</name>
</gene>
<dbReference type="EMBL" id="VORO01000006">
    <property type="protein sequence ID" value="TXD89733.1"/>
    <property type="molecule type" value="Genomic_DNA"/>
</dbReference>
<sequence>MLSFCCVAILLASCSRKKDTFINRNFHAMGTYYNILYNGNIALENGRETVDNAATDNYWELLPIERMQVKEDAFMPGQAKNQDFERAEEKAIKAVQKHGMNIKGKEFNPQIDEAYLLLGKSRYFDQRFVPALEAFNYILYKYPASDKINTAKVWREKTNIRLENNALAIQNLKELIEDEVLEDQDMADANAILAQAYINTKSKDSALTKLVIAAEFTKKNREQARFNYIIGQLYNEFGKIDSANIAFDKIIDMHRKIPRPYYINAHLAKAANFDTIGGDRMAFEEYLADLEEDRENRPFLDKIFYRIAEYHRGNKHDSLAVAYYNKSLRTNLGDKELRSRDYETLGNMNFDIAEYKLAGAYYDSTMTNLTINSKPFRVIERKRENLEDVIRYEDIARANDSILNLVSLSEADQLAFFTEHTNELKAIAAAEAEKAEAEVRRNTGLQSASNTIQTARIEPSTRGGAPGKQTFYFYNPTTVAYGKNEFVKIWGDRELKDNWRLSDTKSSTFQAIEEQEITTNASEDKRFDPEFYIAQIPSDQKVLDSLARERNFAYYQLGAIYKEKFSEYQLARERLEQLLKNDPEERLILPSKYNLYKIYMELGLAQKAEMTKTDIINNYPDSRYAQILLNPNSGLDQDENSPERLYDGLYKKFGDQDYEEVIAKTEEYINRFAGDPMVPKFEILKASAKGRLFGFEAYKTGVNYIALTYPNTEEGKKADEILKTAIPILAMKEFKPNDEAKHFNVLYPFSSDEKENIPEFIKKLEEAVAKVDYFDLTTSIDVYDQNTIFVVVHGLTSAQGASGFAELLKENKQKIKRQFCAISSPNYEIVQRHKNLSNYLEFQ</sequence>
<dbReference type="Gene3D" id="1.25.40.10">
    <property type="entry name" value="Tetratricopeptide repeat domain"/>
    <property type="match status" value="3"/>
</dbReference>
<evidence type="ECO:0008006" key="4">
    <source>
        <dbReference type="Google" id="ProtNLM"/>
    </source>
</evidence>
<dbReference type="InterPro" id="IPR011990">
    <property type="entry name" value="TPR-like_helical_dom_sf"/>
</dbReference>
<organism evidence="2 3">
    <name type="scientific">Subsaximicrobium wynnwilliamsii</name>
    <dbReference type="NCBI Taxonomy" id="291179"/>
    <lineage>
        <taxon>Bacteria</taxon>
        <taxon>Pseudomonadati</taxon>
        <taxon>Bacteroidota</taxon>
        <taxon>Flavobacteriia</taxon>
        <taxon>Flavobacteriales</taxon>
        <taxon>Flavobacteriaceae</taxon>
        <taxon>Subsaximicrobium</taxon>
    </lineage>
</organism>
<proteinExistence type="predicted"/>
<dbReference type="AlphaFoldDB" id="A0A5C6ZIU4"/>
<accession>A0A5C6ZIU4</accession>
<protein>
    <recommendedName>
        <fullName evidence="4">Tetratricopeptide repeat protein</fullName>
    </recommendedName>
</protein>
<name>A0A5C6ZIU4_9FLAO</name>
<feature type="region of interest" description="Disordered" evidence="1">
    <location>
        <begin position="441"/>
        <end position="463"/>
    </location>
</feature>
<keyword evidence="3" id="KW-1185">Reference proteome</keyword>
<evidence type="ECO:0000313" key="2">
    <source>
        <dbReference type="EMBL" id="TXD89733.1"/>
    </source>
</evidence>
<dbReference type="Proteomes" id="UP000321578">
    <property type="component" value="Unassembled WGS sequence"/>
</dbReference>
<evidence type="ECO:0000313" key="3">
    <source>
        <dbReference type="Proteomes" id="UP000321578"/>
    </source>
</evidence>